<evidence type="ECO:0000256" key="1">
    <source>
        <dbReference type="SAM" id="Phobius"/>
    </source>
</evidence>
<reference evidence="2" key="1">
    <citation type="journal article" date="2015" name="Nature">
        <title>Complex archaea that bridge the gap between prokaryotes and eukaryotes.</title>
        <authorList>
            <person name="Spang A."/>
            <person name="Saw J.H."/>
            <person name="Jorgensen S.L."/>
            <person name="Zaremba-Niedzwiedzka K."/>
            <person name="Martijn J."/>
            <person name="Lind A.E."/>
            <person name="van Eijk R."/>
            <person name="Schleper C."/>
            <person name="Guy L."/>
            <person name="Ettema T.J."/>
        </authorList>
    </citation>
    <scope>NUCLEOTIDE SEQUENCE</scope>
</reference>
<proteinExistence type="predicted"/>
<name>A0A0F9E9S5_9ZZZZ</name>
<dbReference type="AlphaFoldDB" id="A0A0F9E9S5"/>
<keyword evidence="1" id="KW-0812">Transmembrane</keyword>
<keyword evidence="1" id="KW-0472">Membrane</keyword>
<evidence type="ECO:0000313" key="2">
    <source>
        <dbReference type="EMBL" id="KKL20783.1"/>
    </source>
</evidence>
<gene>
    <name evidence="2" type="ORF">LCGC14_2451980</name>
</gene>
<comment type="caution">
    <text evidence="2">The sequence shown here is derived from an EMBL/GenBank/DDBJ whole genome shotgun (WGS) entry which is preliminary data.</text>
</comment>
<keyword evidence="1" id="KW-1133">Transmembrane helix</keyword>
<feature type="non-terminal residue" evidence="2">
    <location>
        <position position="28"/>
    </location>
</feature>
<organism evidence="2">
    <name type="scientific">marine sediment metagenome</name>
    <dbReference type="NCBI Taxonomy" id="412755"/>
    <lineage>
        <taxon>unclassified sequences</taxon>
        <taxon>metagenomes</taxon>
        <taxon>ecological metagenomes</taxon>
    </lineage>
</organism>
<dbReference type="EMBL" id="LAZR01037963">
    <property type="protein sequence ID" value="KKL20783.1"/>
    <property type="molecule type" value="Genomic_DNA"/>
</dbReference>
<feature type="transmembrane region" description="Helical" evidence="1">
    <location>
        <begin position="6"/>
        <end position="25"/>
    </location>
</feature>
<sequence length="28" mass="3215">MTEDRLVLMSSVLFWVGLMLTTVAMRTL</sequence>
<accession>A0A0F9E9S5</accession>
<protein>
    <submittedName>
        <fullName evidence="2">Uncharacterized protein</fullName>
    </submittedName>
</protein>